<comment type="caution">
    <text evidence="1">The sequence shown here is derived from an EMBL/GenBank/DDBJ whole genome shotgun (WGS) entry which is preliminary data.</text>
</comment>
<accession>A0A1V6RNE4</accession>
<dbReference type="AlphaFoldDB" id="A0A1V6RNE4"/>
<protein>
    <submittedName>
        <fullName evidence="1">Uncharacterized protein</fullName>
    </submittedName>
</protein>
<sequence length="57" mass="6697">MMDLSHDPNIRKLFWKSITSHFFYGNSTSLVENVQLGARLKTLFTSRLLLDDRRGRL</sequence>
<gene>
    <name evidence="1" type="ORF">PENVUL_c035G05516</name>
</gene>
<proteinExistence type="predicted"/>
<dbReference type="Proteomes" id="UP000191518">
    <property type="component" value="Unassembled WGS sequence"/>
</dbReference>
<organism evidence="1 2">
    <name type="scientific">Penicillium vulpinum</name>
    <dbReference type="NCBI Taxonomy" id="29845"/>
    <lineage>
        <taxon>Eukaryota</taxon>
        <taxon>Fungi</taxon>
        <taxon>Dikarya</taxon>
        <taxon>Ascomycota</taxon>
        <taxon>Pezizomycotina</taxon>
        <taxon>Eurotiomycetes</taxon>
        <taxon>Eurotiomycetidae</taxon>
        <taxon>Eurotiales</taxon>
        <taxon>Aspergillaceae</taxon>
        <taxon>Penicillium</taxon>
    </lineage>
</organism>
<evidence type="ECO:0000313" key="2">
    <source>
        <dbReference type="Proteomes" id="UP000191518"/>
    </source>
</evidence>
<evidence type="ECO:0000313" key="1">
    <source>
        <dbReference type="EMBL" id="OQE03068.1"/>
    </source>
</evidence>
<name>A0A1V6RNE4_9EURO</name>
<dbReference type="EMBL" id="MDYP01000035">
    <property type="protein sequence ID" value="OQE03068.1"/>
    <property type="molecule type" value="Genomic_DNA"/>
</dbReference>
<keyword evidence="2" id="KW-1185">Reference proteome</keyword>
<reference evidence="2" key="1">
    <citation type="journal article" date="2017" name="Nat. Microbiol.">
        <title>Global analysis of biosynthetic gene clusters reveals vast potential of secondary metabolite production in Penicillium species.</title>
        <authorList>
            <person name="Nielsen J.C."/>
            <person name="Grijseels S."/>
            <person name="Prigent S."/>
            <person name="Ji B."/>
            <person name="Dainat J."/>
            <person name="Nielsen K.F."/>
            <person name="Frisvad J.C."/>
            <person name="Workman M."/>
            <person name="Nielsen J."/>
        </authorList>
    </citation>
    <scope>NUCLEOTIDE SEQUENCE [LARGE SCALE GENOMIC DNA]</scope>
    <source>
        <strain evidence="2">IBT 29486</strain>
    </source>
</reference>